<feature type="binding site" evidence="6">
    <location>
        <position position="109"/>
    </location>
    <ligand>
        <name>substrate</name>
    </ligand>
</feature>
<comment type="catalytic activity">
    <reaction evidence="6">
        <text>D-ribose 5-phosphate + uracil = psi-UMP + H2O</text>
        <dbReference type="Rhea" id="RHEA:18337"/>
        <dbReference type="ChEBI" id="CHEBI:15377"/>
        <dbReference type="ChEBI" id="CHEBI:17568"/>
        <dbReference type="ChEBI" id="CHEBI:58380"/>
        <dbReference type="ChEBI" id="CHEBI:78346"/>
        <dbReference type="EC" id="4.2.1.70"/>
    </reaction>
</comment>
<proteinExistence type="inferred from homology"/>
<comment type="caution">
    <text evidence="7">The sequence shown here is derived from an EMBL/GenBank/DDBJ whole genome shotgun (WGS) entry which is preliminary data.</text>
</comment>
<dbReference type="InterPro" id="IPR007342">
    <property type="entry name" value="PsuG"/>
</dbReference>
<dbReference type="Pfam" id="PF04227">
    <property type="entry name" value="Indigoidine_A"/>
    <property type="match status" value="1"/>
</dbReference>
<evidence type="ECO:0000313" key="8">
    <source>
        <dbReference type="Proteomes" id="UP000542342"/>
    </source>
</evidence>
<reference evidence="7 8" key="1">
    <citation type="submission" date="2020-07" db="EMBL/GenBank/DDBJ databases">
        <title>Thermogemmata thermophila gen. nov., sp. nov., a novel moderate thermophilic planctomycete from a Kamchatka hot spring.</title>
        <authorList>
            <person name="Elcheninov A.G."/>
            <person name="Podosokorskaya O.A."/>
            <person name="Kovaleva O.L."/>
            <person name="Novikov A."/>
            <person name="Bonch-Osmolovskaya E.A."/>
            <person name="Toshchakov S.V."/>
            <person name="Kublanov I.V."/>
        </authorList>
    </citation>
    <scope>NUCLEOTIDE SEQUENCE [LARGE SCALE GENOMIC DNA]</scope>
    <source>
        <strain evidence="7 8">2918</strain>
    </source>
</reference>
<dbReference type="GO" id="GO:0046872">
    <property type="term" value="F:metal ion binding"/>
    <property type="evidence" value="ECO:0007669"/>
    <property type="project" value="UniProtKB-KW"/>
</dbReference>
<comment type="function">
    <text evidence="6">Catalyzes the reversible cleavage of pseudouridine 5'-phosphate (PsiMP) to ribose 5-phosphate and uracil. Functions biologically in the cleavage direction, as part of a pseudouridine degradation pathway.</text>
</comment>
<accession>A0A7V8VGE2</accession>
<dbReference type="EC" id="4.2.1.70" evidence="6"/>
<evidence type="ECO:0000256" key="1">
    <source>
        <dbReference type="ARBA" id="ARBA00022723"/>
    </source>
</evidence>
<dbReference type="GO" id="GO:0004730">
    <property type="term" value="F:pseudouridylate synthase activity"/>
    <property type="evidence" value="ECO:0007669"/>
    <property type="project" value="UniProtKB-UniRule"/>
</dbReference>
<feature type="binding site" evidence="6">
    <location>
        <position position="89"/>
    </location>
    <ligand>
        <name>substrate</name>
    </ligand>
</feature>
<comment type="subunit">
    <text evidence="6">Homotrimer.</text>
</comment>
<sequence length="318" mass="33373">MAPARERVQIGANVRAALAARQPVVALESSVFVQGLPSPQREEAAREVLTAIRAAGATPAITAVLGGIPWVGLEDDQLQQLQSAVGVRKAAWRDLAASIAVGQTAATTVSAALALASAVGLNVLATGGIGGVHRRIDTASPSLDVSADLFALTRFPMIVVCSGAKNLLDLPSTWELLESLSIPVVGWQTDRFPAFYVSDAGLPVSCRVDTLAEVSALWTAHRRFAGSGLLLVQPCPEEAAIPAPECERWLEQAEREAHQSGQQGAARTPFVLRRLAELSGGRTLLANRVLLQANARLAAQLAAEIMAPWPAASPESPL</sequence>
<comment type="similarity">
    <text evidence="6">Belongs to the pseudouridine-5'-phosphate glycosidase family.</text>
</comment>
<keyword evidence="1 6" id="KW-0479">Metal-binding</keyword>
<dbReference type="GO" id="GO:0016798">
    <property type="term" value="F:hydrolase activity, acting on glycosyl bonds"/>
    <property type="evidence" value="ECO:0007669"/>
    <property type="project" value="UniProtKB-KW"/>
</dbReference>
<keyword evidence="8" id="KW-1185">Reference proteome</keyword>
<dbReference type="InterPro" id="IPR022830">
    <property type="entry name" value="Indigdn_synthA-like"/>
</dbReference>
<keyword evidence="3 6" id="KW-0464">Manganese</keyword>
<name>A0A7V8VGE2_9BACT</name>
<evidence type="ECO:0000256" key="6">
    <source>
        <dbReference type="HAMAP-Rule" id="MF_01876"/>
    </source>
</evidence>
<evidence type="ECO:0000256" key="3">
    <source>
        <dbReference type="ARBA" id="ARBA00023211"/>
    </source>
</evidence>
<dbReference type="EMBL" id="JACEFB010000014">
    <property type="protein sequence ID" value="MBA2227476.1"/>
    <property type="molecule type" value="Genomic_DNA"/>
</dbReference>
<dbReference type="GO" id="GO:0005737">
    <property type="term" value="C:cytoplasm"/>
    <property type="evidence" value="ECO:0007669"/>
    <property type="project" value="TreeGrafter"/>
</dbReference>
<organism evidence="7 8">
    <name type="scientific">Thermogemmata fonticola</name>
    <dbReference type="NCBI Taxonomy" id="2755323"/>
    <lineage>
        <taxon>Bacteria</taxon>
        <taxon>Pseudomonadati</taxon>
        <taxon>Planctomycetota</taxon>
        <taxon>Planctomycetia</taxon>
        <taxon>Gemmatales</taxon>
        <taxon>Gemmataceae</taxon>
        <taxon>Thermogemmata</taxon>
    </lineage>
</organism>
<evidence type="ECO:0000256" key="4">
    <source>
        <dbReference type="ARBA" id="ARBA00023239"/>
    </source>
</evidence>
<dbReference type="AlphaFoldDB" id="A0A7V8VGE2"/>
<keyword evidence="5 6" id="KW-0326">Glycosidase</keyword>
<gene>
    <name evidence="6" type="primary">psuG</name>
    <name evidence="7" type="ORF">H0921_15055</name>
</gene>
<feature type="binding site" evidence="6">
    <location>
        <position position="144"/>
    </location>
    <ligand>
        <name>Mn(2+)</name>
        <dbReference type="ChEBI" id="CHEBI:29035"/>
    </ligand>
</feature>
<dbReference type="RefSeq" id="WP_194539337.1">
    <property type="nucleotide sequence ID" value="NZ_JACEFB010000014.1"/>
</dbReference>
<feature type="binding site" evidence="6">
    <location>
        <begin position="146"/>
        <end position="148"/>
    </location>
    <ligand>
        <name>substrate</name>
    </ligand>
</feature>
<keyword evidence="4 6" id="KW-0456">Lyase</keyword>
<dbReference type="PANTHER" id="PTHR42909:SF1">
    <property type="entry name" value="CARBOHYDRATE KINASE PFKB DOMAIN-CONTAINING PROTEIN"/>
    <property type="match status" value="1"/>
</dbReference>
<keyword evidence="2 6" id="KW-0378">Hydrolase</keyword>
<evidence type="ECO:0000256" key="2">
    <source>
        <dbReference type="ARBA" id="ARBA00022801"/>
    </source>
</evidence>
<evidence type="ECO:0000313" key="7">
    <source>
        <dbReference type="EMBL" id="MBA2227476.1"/>
    </source>
</evidence>
<comment type="cofactor">
    <cofactor evidence="6">
        <name>Mn(2+)</name>
        <dbReference type="ChEBI" id="CHEBI:29035"/>
    </cofactor>
    <text evidence="6">Binds 1 Mn(2+) ion per subunit.</text>
</comment>
<protein>
    <recommendedName>
        <fullName evidence="6">Pseudouridine-5'-phosphate glycosidase</fullName>
        <shortName evidence="6">PsiMP glycosidase</shortName>
        <ecNumber evidence="6">4.2.1.70</ecNumber>
    </recommendedName>
</protein>
<dbReference type="PANTHER" id="PTHR42909">
    <property type="entry name" value="ZGC:136858"/>
    <property type="match status" value="1"/>
</dbReference>
<dbReference type="HAMAP" id="MF_01876">
    <property type="entry name" value="PsiMP_glycosidase"/>
    <property type="match status" value="1"/>
</dbReference>
<feature type="active site" description="Proton donor" evidence="6">
    <location>
        <position position="28"/>
    </location>
</feature>
<evidence type="ECO:0000256" key="5">
    <source>
        <dbReference type="ARBA" id="ARBA00023295"/>
    </source>
</evidence>
<dbReference type="Proteomes" id="UP000542342">
    <property type="component" value="Unassembled WGS sequence"/>
</dbReference>
<dbReference type="Gene3D" id="3.40.1790.10">
    <property type="entry name" value="Indigoidine synthase domain"/>
    <property type="match status" value="1"/>
</dbReference>
<dbReference type="SUPFAM" id="SSF110581">
    <property type="entry name" value="Indigoidine synthase A-like"/>
    <property type="match status" value="1"/>
</dbReference>
<dbReference type="GO" id="GO:0046113">
    <property type="term" value="P:nucleobase catabolic process"/>
    <property type="evidence" value="ECO:0007669"/>
    <property type="project" value="UniProtKB-UniRule"/>
</dbReference>
<feature type="active site" description="Nucleophile" evidence="6">
    <location>
        <position position="165"/>
    </location>
</feature>